<feature type="transmembrane region" description="Helical" evidence="1">
    <location>
        <begin position="77"/>
        <end position="95"/>
    </location>
</feature>
<dbReference type="EMBL" id="JBBAXC010000014">
    <property type="protein sequence ID" value="MEI5908526.1"/>
    <property type="molecule type" value="Genomic_DNA"/>
</dbReference>
<keyword evidence="4" id="KW-1185">Reference proteome</keyword>
<reference evidence="3 4" key="1">
    <citation type="journal article" date="2018" name="J. Microbiol.">
        <title>Bacillus spongiae sp. nov., isolated from sponge of Jeju Island.</title>
        <authorList>
            <person name="Lee G.E."/>
            <person name="Im W.T."/>
            <person name="Park J.S."/>
        </authorList>
    </citation>
    <scope>NUCLEOTIDE SEQUENCE [LARGE SCALE GENOMIC DNA]</scope>
    <source>
        <strain evidence="3 4">135PIL107-10</strain>
    </source>
</reference>
<keyword evidence="1" id="KW-0472">Membrane</keyword>
<gene>
    <name evidence="3" type="ORF">WAK64_15880</name>
</gene>
<evidence type="ECO:0000313" key="3">
    <source>
        <dbReference type="EMBL" id="MEI5908526.1"/>
    </source>
</evidence>
<keyword evidence="1" id="KW-1133">Transmembrane helix</keyword>
<dbReference type="Gene3D" id="1.10.287.70">
    <property type="match status" value="1"/>
</dbReference>
<feature type="domain" description="Potassium channel" evidence="2">
    <location>
        <begin position="49"/>
        <end position="126"/>
    </location>
</feature>
<feature type="transmembrane region" description="Helical" evidence="1">
    <location>
        <begin position="34"/>
        <end position="56"/>
    </location>
</feature>
<name>A0ABU8HGL9_9BACI</name>
<sequence length="132" mass="14954">MYVIAIIVIMLMFGSLRTLFTPTETRRHHISLHYFLFLCIVYIIFMTGFALLYLIFEMKGINVLLENGQHLEGDYQHHFFTTLYFSGVTLFSLGYGDISPIGIGRGIALIESLLGFTVPAAFVVKTVLTVDH</sequence>
<evidence type="ECO:0000256" key="1">
    <source>
        <dbReference type="SAM" id="Phobius"/>
    </source>
</evidence>
<dbReference type="SUPFAM" id="SSF81324">
    <property type="entry name" value="Voltage-gated potassium channels"/>
    <property type="match status" value="1"/>
</dbReference>
<proteinExistence type="predicted"/>
<dbReference type="Pfam" id="PF07885">
    <property type="entry name" value="Ion_trans_2"/>
    <property type="match status" value="1"/>
</dbReference>
<dbReference type="InterPro" id="IPR013099">
    <property type="entry name" value="K_chnl_dom"/>
</dbReference>
<accession>A0ABU8HGL9</accession>
<feature type="transmembrane region" description="Helical" evidence="1">
    <location>
        <begin position="107"/>
        <end position="128"/>
    </location>
</feature>
<dbReference type="RefSeq" id="WP_336588097.1">
    <property type="nucleotide sequence ID" value="NZ_JBBAXC010000014.1"/>
</dbReference>
<dbReference type="Proteomes" id="UP001312865">
    <property type="component" value="Unassembled WGS sequence"/>
</dbReference>
<keyword evidence="1" id="KW-0812">Transmembrane</keyword>
<evidence type="ECO:0000313" key="4">
    <source>
        <dbReference type="Proteomes" id="UP001312865"/>
    </source>
</evidence>
<evidence type="ECO:0000259" key="2">
    <source>
        <dbReference type="Pfam" id="PF07885"/>
    </source>
</evidence>
<comment type="caution">
    <text evidence="3">The sequence shown here is derived from an EMBL/GenBank/DDBJ whole genome shotgun (WGS) entry which is preliminary data.</text>
</comment>
<organism evidence="3 4">
    <name type="scientific">Bacillus spongiae</name>
    <dbReference type="NCBI Taxonomy" id="2683610"/>
    <lineage>
        <taxon>Bacteria</taxon>
        <taxon>Bacillati</taxon>
        <taxon>Bacillota</taxon>
        <taxon>Bacilli</taxon>
        <taxon>Bacillales</taxon>
        <taxon>Bacillaceae</taxon>
        <taxon>Bacillus</taxon>
    </lineage>
</organism>
<protein>
    <submittedName>
        <fullName evidence="3">Ion channel</fullName>
    </submittedName>
</protein>